<evidence type="ECO:0000256" key="1">
    <source>
        <dbReference type="SAM" id="SignalP"/>
    </source>
</evidence>
<dbReference type="OrthoDB" id="6425332at2759"/>
<dbReference type="Gene3D" id="3.40.50.410">
    <property type="entry name" value="von Willebrand factor, type A domain"/>
    <property type="match status" value="1"/>
</dbReference>
<evidence type="ECO:0000313" key="3">
    <source>
        <dbReference type="EMBL" id="CAH1798075.1"/>
    </source>
</evidence>
<organism evidence="3 4">
    <name type="scientific">Owenia fusiformis</name>
    <name type="common">Polychaete worm</name>
    <dbReference type="NCBI Taxonomy" id="6347"/>
    <lineage>
        <taxon>Eukaryota</taxon>
        <taxon>Metazoa</taxon>
        <taxon>Spiralia</taxon>
        <taxon>Lophotrochozoa</taxon>
        <taxon>Annelida</taxon>
        <taxon>Polychaeta</taxon>
        <taxon>Sedentaria</taxon>
        <taxon>Canalipalpata</taxon>
        <taxon>Sabellida</taxon>
        <taxon>Oweniida</taxon>
        <taxon>Oweniidae</taxon>
        <taxon>Owenia</taxon>
    </lineage>
</organism>
<comment type="caution">
    <text evidence="3">The sequence shown here is derived from an EMBL/GenBank/DDBJ whole genome shotgun (WGS) entry which is preliminary data.</text>
</comment>
<dbReference type="InterPro" id="IPR036465">
    <property type="entry name" value="vWFA_dom_sf"/>
</dbReference>
<evidence type="ECO:0000313" key="4">
    <source>
        <dbReference type="Proteomes" id="UP000749559"/>
    </source>
</evidence>
<dbReference type="InterPro" id="IPR050525">
    <property type="entry name" value="ECM_Assembly_Org"/>
</dbReference>
<dbReference type="PROSITE" id="PS50234">
    <property type="entry name" value="VWFA"/>
    <property type="match status" value="1"/>
</dbReference>
<dbReference type="PANTHER" id="PTHR24020">
    <property type="entry name" value="COLLAGEN ALPHA"/>
    <property type="match status" value="1"/>
</dbReference>
<dbReference type="InterPro" id="IPR002035">
    <property type="entry name" value="VWF_A"/>
</dbReference>
<dbReference type="PANTHER" id="PTHR24020:SF20">
    <property type="entry name" value="PH DOMAIN-CONTAINING PROTEIN"/>
    <property type="match status" value="1"/>
</dbReference>
<proteinExistence type="predicted"/>
<dbReference type="CDD" id="cd01450">
    <property type="entry name" value="vWFA_subfamily_ECM"/>
    <property type="match status" value="1"/>
</dbReference>
<sequence>MLIFYMIIQLIFISAALSRKRNKILSRTSRCNQDNKRYLGLRELQKLPLEYYECVNSRYVKRKCPRGLAVGNDFIALAQKGMASREYPCTVNLCIKEYKKCEDMVWCPVYEQCDPNNLPVFPAGVFGEDPGVLKFCGLDLVVAIDISCSISKANKTTIKDFMRDLINKFSISPTQTKIGGLTFGQETHNIQTLSQGRNKAFTRRNFAKMVTGEGKCITGTDKALQDVRDIYFQRNQGEREESDNVLIVMTDGQIHYGREDRRQRAVQRVKILAEELRTNMNVEIYTIALPSDKLSRNYDTNSEKYAKQEEMKKEAEQQWLDMAGNETNVFSLERFEELGDTLVHIAQSNCKTVTRRNELDYYENQ</sequence>
<dbReference type="EMBL" id="CAIIXF020000010">
    <property type="protein sequence ID" value="CAH1798075.1"/>
    <property type="molecule type" value="Genomic_DNA"/>
</dbReference>
<dbReference type="Proteomes" id="UP000749559">
    <property type="component" value="Unassembled WGS sequence"/>
</dbReference>
<feature type="domain" description="VWFA" evidence="2">
    <location>
        <begin position="139"/>
        <end position="345"/>
    </location>
</feature>
<keyword evidence="1" id="KW-0732">Signal</keyword>
<accession>A0A8S4PVN0</accession>
<keyword evidence="4" id="KW-1185">Reference proteome</keyword>
<gene>
    <name evidence="3" type="ORF">OFUS_LOCUS22258</name>
</gene>
<dbReference type="AlphaFoldDB" id="A0A8S4PVN0"/>
<feature type="chain" id="PRO_5035803947" description="VWFA domain-containing protein" evidence="1">
    <location>
        <begin position="19"/>
        <end position="365"/>
    </location>
</feature>
<dbReference type="Pfam" id="PF00092">
    <property type="entry name" value="VWA"/>
    <property type="match status" value="1"/>
</dbReference>
<evidence type="ECO:0000259" key="2">
    <source>
        <dbReference type="PROSITE" id="PS50234"/>
    </source>
</evidence>
<reference evidence="3" key="1">
    <citation type="submission" date="2022-03" db="EMBL/GenBank/DDBJ databases">
        <authorList>
            <person name="Martin C."/>
        </authorList>
    </citation>
    <scope>NUCLEOTIDE SEQUENCE</scope>
</reference>
<dbReference type="SUPFAM" id="SSF53300">
    <property type="entry name" value="vWA-like"/>
    <property type="match status" value="1"/>
</dbReference>
<name>A0A8S4PVN0_OWEFU</name>
<protein>
    <recommendedName>
        <fullName evidence="2">VWFA domain-containing protein</fullName>
    </recommendedName>
</protein>
<feature type="signal peptide" evidence="1">
    <location>
        <begin position="1"/>
        <end position="18"/>
    </location>
</feature>
<dbReference type="SMART" id="SM00327">
    <property type="entry name" value="VWA"/>
    <property type="match status" value="1"/>
</dbReference>